<proteinExistence type="predicted"/>
<evidence type="ECO:0000313" key="7">
    <source>
        <dbReference type="Proteomes" id="UP001234880"/>
    </source>
</evidence>
<dbReference type="InterPro" id="IPR010071">
    <property type="entry name" value="AA_adenyl_dom"/>
</dbReference>
<dbReference type="PROSITE" id="PS50075">
    <property type="entry name" value="CARRIER"/>
    <property type="match status" value="1"/>
</dbReference>
<dbReference type="Pfam" id="PF13193">
    <property type="entry name" value="AMP-binding_C"/>
    <property type="match status" value="1"/>
</dbReference>
<dbReference type="NCBIfam" id="TIGR01733">
    <property type="entry name" value="AA-adenyl-dom"/>
    <property type="match status" value="1"/>
</dbReference>
<dbReference type="PROSITE" id="PS00012">
    <property type="entry name" value="PHOSPHOPANTETHEINE"/>
    <property type="match status" value="1"/>
</dbReference>
<evidence type="ECO:0000313" key="6">
    <source>
        <dbReference type="EMBL" id="MDP9616467.1"/>
    </source>
</evidence>
<dbReference type="Pfam" id="PF00501">
    <property type="entry name" value="AMP-binding"/>
    <property type="match status" value="1"/>
</dbReference>
<evidence type="ECO:0000256" key="2">
    <source>
        <dbReference type="ARBA" id="ARBA00022450"/>
    </source>
</evidence>
<dbReference type="PANTHER" id="PTHR45527:SF1">
    <property type="entry name" value="FATTY ACID SYNTHASE"/>
    <property type="match status" value="1"/>
</dbReference>
<dbReference type="CDD" id="cd19531">
    <property type="entry name" value="LCL_NRPS-like"/>
    <property type="match status" value="1"/>
</dbReference>
<dbReference type="PROSITE" id="PS00455">
    <property type="entry name" value="AMP_BINDING"/>
    <property type="match status" value="1"/>
</dbReference>
<comment type="caution">
    <text evidence="6">The sequence shown here is derived from an EMBL/GenBank/DDBJ whole genome shotgun (WGS) entry which is preliminary data.</text>
</comment>
<dbReference type="PANTHER" id="PTHR45527">
    <property type="entry name" value="NONRIBOSOMAL PEPTIDE SYNTHETASE"/>
    <property type="match status" value="1"/>
</dbReference>
<dbReference type="Pfam" id="PF00668">
    <property type="entry name" value="Condensation"/>
    <property type="match status" value="1"/>
</dbReference>
<dbReference type="InterPro" id="IPR020806">
    <property type="entry name" value="PKS_PP-bd"/>
</dbReference>
<dbReference type="Gene3D" id="3.30.559.10">
    <property type="entry name" value="Chloramphenicol acetyltransferase-like domain"/>
    <property type="match status" value="1"/>
</dbReference>
<protein>
    <submittedName>
        <fullName evidence="6">Amino acid adenylation domain-containing protein</fullName>
    </submittedName>
</protein>
<dbReference type="Pfam" id="PF00550">
    <property type="entry name" value="PP-binding"/>
    <property type="match status" value="1"/>
</dbReference>
<evidence type="ECO:0000256" key="4">
    <source>
        <dbReference type="SAM" id="MobiDB-lite"/>
    </source>
</evidence>
<dbReference type="SUPFAM" id="SSF52777">
    <property type="entry name" value="CoA-dependent acyltransferases"/>
    <property type="match status" value="2"/>
</dbReference>
<dbReference type="Gene3D" id="3.30.300.30">
    <property type="match status" value="1"/>
</dbReference>
<accession>A0ABT9L6Z9</accession>
<evidence type="ECO:0000259" key="5">
    <source>
        <dbReference type="PROSITE" id="PS50075"/>
    </source>
</evidence>
<dbReference type="Gene3D" id="1.10.1200.10">
    <property type="entry name" value="ACP-like"/>
    <property type="match status" value="1"/>
</dbReference>
<keyword evidence="7" id="KW-1185">Reference proteome</keyword>
<dbReference type="InterPro" id="IPR023213">
    <property type="entry name" value="CAT-like_dom_sf"/>
</dbReference>
<dbReference type="InterPro" id="IPR000873">
    <property type="entry name" value="AMP-dep_synth/lig_dom"/>
</dbReference>
<dbReference type="SMART" id="SM00823">
    <property type="entry name" value="PKS_PP"/>
    <property type="match status" value="1"/>
</dbReference>
<dbReference type="InterPro" id="IPR042099">
    <property type="entry name" value="ANL_N_sf"/>
</dbReference>
<dbReference type="InterPro" id="IPR020845">
    <property type="entry name" value="AMP-binding_CS"/>
</dbReference>
<dbReference type="Gene3D" id="3.30.559.30">
    <property type="entry name" value="Nonribosomal peptide synthetase, condensation domain"/>
    <property type="match status" value="1"/>
</dbReference>
<dbReference type="EMBL" id="JAURUE010000005">
    <property type="protein sequence ID" value="MDP9616467.1"/>
    <property type="molecule type" value="Genomic_DNA"/>
</dbReference>
<dbReference type="RefSeq" id="WP_307112431.1">
    <property type="nucleotide sequence ID" value="NZ_JAURUE010000005.1"/>
</dbReference>
<sequence length="1035" mass="111518">MSDATLHRLVERQTDRSPDAEAFRCGGAATTYRELDERANRLAHLLTAAGVRPGDRVGVCLERGPRLIAALLGVLKAGACYVPLDPDYPAARITYMARDSRMRAVLTRQELAGPFTDTGAALLCPDDAELEAGPSHPLNLDVPPDSLAYIIYTSGSTGRPKGAAIEHRSAAALLHWVRQTFTERELSGVLAATSVCFDLSVFEIFGTLAAGGRFLLVRNVLELAALGRQDGVRLLNTVPTAVSELLAAGAIPDSVETVAMAGEPLPAPLVARLKRLPHVKRVLNLYGPSEDTTYSTWAHLTAVEDPPSIGRPLPGTHAYVLDEDMRPVPDDTPGELYLGGTGLARGYFGRPRETAARFLPDPYADGSGTRMYRTGDRVVRREDGRLFFVGRIDDMVKIRGYRIEPGEIAAVLSAAPQVRQGAVKAVPGPGGTPRLVAYAVGETGDTEATRTAALLAHARERLPAYMVPSHVVWLERLPLTPNGKVDRKSLPEPDWEHRPPTAGRAAPRSGPEEAVAAIYREVLGVDTGRDDDFFALGGDSLQATRVATRLRAQLDAPLPLTVVFQHPTVAALTERVHAARRRARTGSARPGRGSALLSSAQQRMWFLDQLRPGDTSYLVSVIVKVGGAADAEQLCGAVQDVVTAHAALRTAFTTDHHDDPVQRVLPTATLPVRRVELDPGLDPERQLARLADEETATPIELDTAPLARCALATAEGRPVALVLTAHHIVFDGWSIGLFVRDLGLHYEARVAGTSAPEPVAEGPADISEEQRRWLAGPEGRAALEELAASLDGAPALLPMPTDLPRPAERTSRGAHLLLRLPESTAAAVRRLAARQRATLYMVGLAGFSALLAEWSGTSDLVLATAFAGRTSVAAERAIGCFVNTVPLRVEAPPGLRFTELLNRARQASLFAAARQDVPFEALVERLRPPRSMSHNPVVQVAFGVQNAIPIGYRGPGIELMAVRREPDEARLDLTLWLEERPDGLHALWTYSTELFHPSTIDGLHRRFVELLETASTDPTLTLGRPTARTATSGQA</sequence>
<dbReference type="SUPFAM" id="SSF56801">
    <property type="entry name" value="Acetyl-CoA synthetase-like"/>
    <property type="match status" value="1"/>
</dbReference>
<organism evidence="6 7">
    <name type="scientific">Streptomyces demainii</name>
    <dbReference type="NCBI Taxonomy" id="588122"/>
    <lineage>
        <taxon>Bacteria</taxon>
        <taxon>Bacillati</taxon>
        <taxon>Actinomycetota</taxon>
        <taxon>Actinomycetes</taxon>
        <taxon>Kitasatosporales</taxon>
        <taxon>Streptomycetaceae</taxon>
        <taxon>Streptomyces</taxon>
    </lineage>
</organism>
<dbReference type="InterPro" id="IPR006162">
    <property type="entry name" value="Ppantetheine_attach_site"/>
</dbReference>
<dbReference type="InterPro" id="IPR036736">
    <property type="entry name" value="ACP-like_sf"/>
</dbReference>
<dbReference type="InterPro" id="IPR001242">
    <property type="entry name" value="Condensation_dom"/>
</dbReference>
<dbReference type="InterPro" id="IPR009081">
    <property type="entry name" value="PP-bd_ACP"/>
</dbReference>
<keyword evidence="3" id="KW-0597">Phosphoprotein</keyword>
<feature type="domain" description="Carrier" evidence="5">
    <location>
        <begin position="506"/>
        <end position="580"/>
    </location>
</feature>
<feature type="compositionally biased region" description="Basic and acidic residues" evidence="4">
    <location>
        <begin position="484"/>
        <end position="499"/>
    </location>
</feature>
<dbReference type="InterPro" id="IPR045851">
    <property type="entry name" value="AMP-bd_C_sf"/>
</dbReference>
<dbReference type="SUPFAM" id="SSF47336">
    <property type="entry name" value="ACP-like"/>
    <property type="match status" value="1"/>
</dbReference>
<dbReference type="InterPro" id="IPR025110">
    <property type="entry name" value="AMP-bd_C"/>
</dbReference>
<feature type="region of interest" description="Disordered" evidence="4">
    <location>
        <begin position="483"/>
        <end position="511"/>
    </location>
</feature>
<keyword evidence="2" id="KW-0596">Phosphopantetheine</keyword>
<comment type="cofactor">
    <cofactor evidence="1">
        <name>pantetheine 4'-phosphate</name>
        <dbReference type="ChEBI" id="CHEBI:47942"/>
    </cofactor>
</comment>
<evidence type="ECO:0000256" key="1">
    <source>
        <dbReference type="ARBA" id="ARBA00001957"/>
    </source>
</evidence>
<dbReference type="Proteomes" id="UP001234880">
    <property type="component" value="Unassembled WGS sequence"/>
</dbReference>
<reference evidence="6 7" key="1">
    <citation type="submission" date="2023-07" db="EMBL/GenBank/DDBJ databases">
        <title>Sequencing the genomes of 1000 actinobacteria strains.</title>
        <authorList>
            <person name="Klenk H.-P."/>
        </authorList>
    </citation>
    <scope>NUCLEOTIDE SEQUENCE [LARGE SCALE GENOMIC DNA]</scope>
    <source>
        <strain evidence="6 7">DSM 41600</strain>
    </source>
</reference>
<gene>
    <name evidence="6" type="ORF">JOF35_008825</name>
</gene>
<name>A0ABT9L6Z9_9ACTN</name>
<evidence type="ECO:0000256" key="3">
    <source>
        <dbReference type="ARBA" id="ARBA00022553"/>
    </source>
</evidence>
<dbReference type="Gene3D" id="3.40.50.12780">
    <property type="entry name" value="N-terminal domain of ligase-like"/>
    <property type="match status" value="1"/>
</dbReference>